<comment type="caution">
    <text evidence="7">The sequence shown here is derived from an EMBL/GenBank/DDBJ whole genome shotgun (WGS) entry which is preliminary data.</text>
</comment>
<evidence type="ECO:0000256" key="5">
    <source>
        <dbReference type="ARBA" id="ARBA00022691"/>
    </source>
</evidence>
<evidence type="ECO:0000313" key="8">
    <source>
        <dbReference type="Proteomes" id="UP001595796"/>
    </source>
</evidence>
<dbReference type="CDD" id="cd02440">
    <property type="entry name" value="AdoMet_MTases"/>
    <property type="match status" value="1"/>
</dbReference>
<feature type="binding site" evidence="6">
    <location>
        <position position="76"/>
    </location>
    <ligand>
        <name>S-adenosyl-L-methionine</name>
        <dbReference type="ChEBI" id="CHEBI:59789"/>
    </ligand>
</feature>
<dbReference type="SUPFAM" id="SSF53335">
    <property type="entry name" value="S-adenosyl-L-methionine-dependent methyltransferases"/>
    <property type="match status" value="1"/>
</dbReference>
<sequence>MSLEEIRGAFPNVSRETWDRLEIFVGLLLKWQKTVNLISPSTVPAIWTRHVADSLQLLQMAPAAKIWVDLGSGGGFPALVIAAALVDRLGARVHLIESDQRKCAFLREAVRHAVLPATIHNGRIEAVLGNWVEPAEVITARALAPLPRLVELAFPLLKTGAIGLFSKGRDAVAELTQTAKDWHIEAELAQSLTDPDGRIVVVSKAVPREDQR</sequence>
<dbReference type="HAMAP" id="MF_00074">
    <property type="entry name" value="16SrRNA_methyltr_G"/>
    <property type="match status" value="1"/>
</dbReference>
<feature type="binding site" evidence="6">
    <location>
        <position position="141"/>
    </location>
    <ligand>
        <name>S-adenosyl-L-methionine</name>
        <dbReference type="ChEBI" id="CHEBI:59789"/>
    </ligand>
</feature>
<dbReference type="PIRSF" id="PIRSF003078">
    <property type="entry name" value="GidB"/>
    <property type="match status" value="1"/>
</dbReference>
<dbReference type="PANTHER" id="PTHR31760:SF0">
    <property type="entry name" value="S-ADENOSYL-L-METHIONINE-DEPENDENT METHYLTRANSFERASES SUPERFAMILY PROTEIN"/>
    <property type="match status" value="1"/>
</dbReference>
<proteinExistence type="inferred from homology"/>
<comment type="function">
    <text evidence="6">Specifically methylates the N7 position of guanine in position 527 of 16S rRNA.</text>
</comment>
<comment type="catalytic activity">
    <reaction evidence="6">
        <text>guanosine(527) in 16S rRNA + S-adenosyl-L-methionine = N(7)-methylguanosine(527) in 16S rRNA + S-adenosyl-L-homocysteine</text>
        <dbReference type="Rhea" id="RHEA:42732"/>
        <dbReference type="Rhea" id="RHEA-COMP:10209"/>
        <dbReference type="Rhea" id="RHEA-COMP:10210"/>
        <dbReference type="ChEBI" id="CHEBI:57856"/>
        <dbReference type="ChEBI" id="CHEBI:59789"/>
        <dbReference type="ChEBI" id="CHEBI:74269"/>
        <dbReference type="ChEBI" id="CHEBI:74480"/>
        <dbReference type="EC" id="2.1.1.170"/>
    </reaction>
</comment>
<gene>
    <name evidence="6 7" type="primary">rsmG</name>
    <name evidence="7" type="ORF">ACFPFW_16475</name>
</gene>
<evidence type="ECO:0000313" key="7">
    <source>
        <dbReference type="EMBL" id="MFC5069614.1"/>
    </source>
</evidence>
<keyword evidence="4 6" id="KW-0808">Transferase</keyword>
<accession>A0ABV9Z7P2</accession>
<comment type="similarity">
    <text evidence="6">Belongs to the methyltransferase superfamily. RNA methyltransferase RsmG family.</text>
</comment>
<keyword evidence="5 6" id="KW-0949">S-adenosyl-L-methionine</keyword>
<keyword evidence="2 6" id="KW-0698">rRNA processing</keyword>
<dbReference type="Proteomes" id="UP001595796">
    <property type="component" value="Unassembled WGS sequence"/>
</dbReference>
<keyword evidence="8" id="KW-1185">Reference proteome</keyword>
<organism evidence="7 8">
    <name type="scientific">Flaviflagellibacter deserti</name>
    <dbReference type="NCBI Taxonomy" id="2267266"/>
    <lineage>
        <taxon>Bacteria</taxon>
        <taxon>Pseudomonadati</taxon>
        <taxon>Pseudomonadota</taxon>
        <taxon>Alphaproteobacteria</taxon>
        <taxon>Hyphomicrobiales</taxon>
        <taxon>Flaviflagellibacter</taxon>
    </lineage>
</organism>
<dbReference type="EC" id="2.1.1.170" evidence="6"/>
<feature type="binding site" evidence="6">
    <location>
        <position position="71"/>
    </location>
    <ligand>
        <name>S-adenosyl-L-methionine</name>
        <dbReference type="ChEBI" id="CHEBI:59789"/>
    </ligand>
</feature>
<dbReference type="Pfam" id="PF02527">
    <property type="entry name" value="GidB"/>
    <property type="match status" value="1"/>
</dbReference>
<comment type="caution">
    <text evidence="6">Lacks conserved residue(s) required for the propagation of feature annotation.</text>
</comment>
<reference evidence="8" key="1">
    <citation type="journal article" date="2019" name="Int. J. Syst. Evol. Microbiol.">
        <title>The Global Catalogue of Microorganisms (GCM) 10K type strain sequencing project: providing services to taxonomists for standard genome sequencing and annotation.</title>
        <authorList>
            <consortium name="The Broad Institute Genomics Platform"/>
            <consortium name="The Broad Institute Genome Sequencing Center for Infectious Disease"/>
            <person name="Wu L."/>
            <person name="Ma J."/>
        </authorList>
    </citation>
    <scope>NUCLEOTIDE SEQUENCE [LARGE SCALE GENOMIC DNA]</scope>
    <source>
        <strain evidence="8">CGMCC 1.16444</strain>
    </source>
</reference>
<evidence type="ECO:0000256" key="1">
    <source>
        <dbReference type="ARBA" id="ARBA00022490"/>
    </source>
</evidence>
<dbReference type="Gene3D" id="3.40.50.150">
    <property type="entry name" value="Vaccinia Virus protein VP39"/>
    <property type="match status" value="1"/>
</dbReference>
<evidence type="ECO:0000256" key="6">
    <source>
        <dbReference type="HAMAP-Rule" id="MF_00074"/>
    </source>
</evidence>
<keyword evidence="1 6" id="KW-0963">Cytoplasm</keyword>
<dbReference type="GO" id="GO:0032259">
    <property type="term" value="P:methylation"/>
    <property type="evidence" value="ECO:0007669"/>
    <property type="project" value="UniProtKB-KW"/>
</dbReference>
<dbReference type="PANTHER" id="PTHR31760">
    <property type="entry name" value="S-ADENOSYL-L-METHIONINE-DEPENDENT METHYLTRANSFERASES SUPERFAMILY PROTEIN"/>
    <property type="match status" value="1"/>
</dbReference>
<name>A0ABV9Z7P2_9HYPH</name>
<feature type="binding site" evidence="6">
    <location>
        <begin position="124"/>
        <end position="125"/>
    </location>
    <ligand>
        <name>S-adenosyl-L-methionine</name>
        <dbReference type="ChEBI" id="CHEBI:59789"/>
    </ligand>
</feature>
<dbReference type="InterPro" id="IPR003682">
    <property type="entry name" value="rRNA_ssu_MeTfrase_G"/>
</dbReference>
<dbReference type="GO" id="GO:0008168">
    <property type="term" value="F:methyltransferase activity"/>
    <property type="evidence" value="ECO:0007669"/>
    <property type="project" value="UniProtKB-KW"/>
</dbReference>
<keyword evidence="3 6" id="KW-0489">Methyltransferase</keyword>
<dbReference type="NCBIfam" id="TIGR00138">
    <property type="entry name" value="rsmG_gidB"/>
    <property type="match status" value="1"/>
</dbReference>
<comment type="subcellular location">
    <subcellularLocation>
        <location evidence="6">Cytoplasm</location>
    </subcellularLocation>
</comment>
<evidence type="ECO:0000256" key="3">
    <source>
        <dbReference type="ARBA" id="ARBA00022603"/>
    </source>
</evidence>
<dbReference type="InterPro" id="IPR029063">
    <property type="entry name" value="SAM-dependent_MTases_sf"/>
</dbReference>
<evidence type="ECO:0000256" key="4">
    <source>
        <dbReference type="ARBA" id="ARBA00022679"/>
    </source>
</evidence>
<dbReference type="RefSeq" id="WP_114956357.1">
    <property type="nucleotide sequence ID" value="NZ_JBHSJF010000008.1"/>
</dbReference>
<evidence type="ECO:0000256" key="2">
    <source>
        <dbReference type="ARBA" id="ARBA00022552"/>
    </source>
</evidence>
<protein>
    <recommendedName>
        <fullName evidence="6">Ribosomal RNA small subunit methyltransferase G</fullName>
        <ecNumber evidence="6">2.1.1.170</ecNumber>
    </recommendedName>
    <alternativeName>
        <fullName evidence="6">16S rRNA 7-methylguanosine methyltransferase</fullName>
        <shortName evidence="6">16S rRNA m7G methyltransferase</shortName>
    </alternativeName>
</protein>
<dbReference type="EMBL" id="JBHSJF010000008">
    <property type="protein sequence ID" value="MFC5069614.1"/>
    <property type="molecule type" value="Genomic_DNA"/>
</dbReference>